<evidence type="ECO:0000256" key="1">
    <source>
        <dbReference type="SAM" id="Phobius"/>
    </source>
</evidence>
<dbReference type="PANTHER" id="PTHR40763:SF4">
    <property type="entry name" value="DUF1707 DOMAIN-CONTAINING PROTEIN"/>
    <property type="match status" value="1"/>
</dbReference>
<evidence type="ECO:0000313" key="4">
    <source>
        <dbReference type="Proteomes" id="UP000321490"/>
    </source>
</evidence>
<dbReference type="Proteomes" id="UP000321490">
    <property type="component" value="Unassembled WGS sequence"/>
</dbReference>
<gene>
    <name evidence="3" type="ORF">JD78_03548</name>
</gene>
<comment type="caution">
    <text evidence="3">The sequence shown here is derived from an EMBL/GenBank/DDBJ whole genome shotgun (WGS) entry which is preliminary data.</text>
</comment>
<name>A0A562IVL6_9ACTN</name>
<keyword evidence="1" id="KW-0812">Transmembrane</keyword>
<organism evidence="3 4">
    <name type="scientific">Modestobacter roseus</name>
    <dbReference type="NCBI Taxonomy" id="1181884"/>
    <lineage>
        <taxon>Bacteria</taxon>
        <taxon>Bacillati</taxon>
        <taxon>Actinomycetota</taxon>
        <taxon>Actinomycetes</taxon>
        <taxon>Geodermatophilales</taxon>
        <taxon>Geodermatophilaceae</taxon>
        <taxon>Modestobacter</taxon>
    </lineage>
</organism>
<dbReference type="RefSeq" id="WP_243731073.1">
    <property type="nucleotide sequence ID" value="NZ_VLKF01000001.1"/>
</dbReference>
<sequence>MPERPMPEPHLRAADADRAAVAEVLGRNLSAGRLTVEEYDERLTRAWEAKTYGDLTPLTADLPDEPAGTELVAPAAGPAGTGGPATAHTGGGLPWGGNWGAQAWAGGSSLRAAWGSWGATALIVLTVWAMSSWGSGQLLYFWPVWVIGPWGIVLAVQTLGAGRGQGSGDAHRLPHGHRD</sequence>
<keyword evidence="1" id="KW-0472">Membrane</keyword>
<feature type="domain" description="DUF1707" evidence="2">
    <location>
        <begin position="11"/>
        <end position="63"/>
    </location>
</feature>
<dbReference type="PANTHER" id="PTHR40763">
    <property type="entry name" value="MEMBRANE PROTEIN-RELATED"/>
    <property type="match status" value="1"/>
</dbReference>
<feature type="transmembrane region" description="Helical" evidence="1">
    <location>
        <begin position="112"/>
        <end position="133"/>
    </location>
</feature>
<proteinExistence type="predicted"/>
<evidence type="ECO:0000313" key="3">
    <source>
        <dbReference type="EMBL" id="TWH74998.1"/>
    </source>
</evidence>
<evidence type="ECO:0000259" key="2">
    <source>
        <dbReference type="Pfam" id="PF08044"/>
    </source>
</evidence>
<dbReference type="Pfam" id="PF08044">
    <property type="entry name" value="DUF1707"/>
    <property type="match status" value="1"/>
</dbReference>
<reference evidence="3 4" key="1">
    <citation type="submission" date="2019-07" db="EMBL/GenBank/DDBJ databases">
        <title>R&amp;d 2014.</title>
        <authorList>
            <person name="Klenk H.-P."/>
        </authorList>
    </citation>
    <scope>NUCLEOTIDE SEQUENCE [LARGE SCALE GENOMIC DNA]</scope>
    <source>
        <strain evidence="3 4">DSM 45764</strain>
    </source>
</reference>
<accession>A0A562IVL6</accession>
<keyword evidence="4" id="KW-1185">Reference proteome</keyword>
<keyword evidence="1" id="KW-1133">Transmembrane helix</keyword>
<dbReference type="InterPro" id="IPR012551">
    <property type="entry name" value="DUF1707_SHOCT-like"/>
</dbReference>
<protein>
    <submittedName>
        <fullName evidence="3">Uncharacterized protein DUF1707</fullName>
    </submittedName>
</protein>
<feature type="transmembrane region" description="Helical" evidence="1">
    <location>
        <begin position="139"/>
        <end position="162"/>
    </location>
</feature>
<dbReference type="EMBL" id="VLKF01000001">
    <property type="protein sequence ID" value="TWH74998.1"/>
    <property type="molecule type" value="Genomic_DNA"/>
</dbReference>
<dbReference type="AlphaFoldDB" id="A0A562IVL6"/>